<feature type="transmembrane region" description="Helical" evidence="8">
    <location>
        <begin position="126"/>
        <end position="143"/>
    </location>
</feature>
<dbReference type="InterPro" id="IPR051843">
    <property type="entry name" value="CPA1_transporter"/>
</dbReference>
<feature type="region of interest" description="Disordered" evidence="7">
    <location>
        <begin position="1"/>
        <end position="49"/>
    </location>
</feature>
<feature type="region of interest" description="Disordered" evidence="7">
    <location>
        <begin position="269"/>
        <end position="288"/>
    </location>
</feature>
<evidence type="ECO:0000259" key="9">
    <source>
        <dbReference type="Pfam" id="PF00999"/>
    </source>
</evidence>
<dbReference type="InterPro" id="IPR006153">
    <property type="entry name" value="Cation/H_exchanger_TM"/>
</dbReference>
<evidence type="ECO:0000313" key="10">
    <source>
        <dbReference type="EMBL" id="KAL3311393.1"/>
    </source>
</evidence>
<keyword evidence="11" id="KW-1185">Reference proteome</keyword>
<dbReference type="Pfam" id="PF00999">
    <property type="entry name" value="Na_H_Exchanger"/>
    <property type="match status" value="1"/>
</dbReference>
<sequence length="288" mass="31774">NGLFSDVPGGGWRYKGDSQSSAGTAGGYHETIPEVDSDSSSENNAAETKSPLNKLVRLILPKSAIFSQKLGQEIEISADSELECVHEEAEEEELEEEEKQIYEELYYEEEVTPTDRGMECLKSIRIVYAALWWFLQPLLFVLIGTEVNLFKLFTERQSVGHGIFALLIALIFRICFSVLAVTPSKLLLKERIFVAIAWLPKATVQAAIGSEALDRARALPDQDNVETQVIVDYGKTILSLAVLSILITAPLGAMLIPLTAPRLLKHTPRTFNVSGETGNEAHSNKPKS</sequence>
<proteinExistence type="inferred from homology"/>
<dbReference type="EMBL" id="JBJKFK010002254">
    <property type="protein sequence ID" value="KAL3311393.1"/>
    <property type="molecule type" value="Genomic_DNA"/>
</dbReference>
<evidence type="ECO:0000256" key="7">
    <source>
        <dbReference type="SAM" id="MobiDB-lite"/>
    </source>
</evidence>
<evidence type="ECO:0000256" key="2">
    <source>
        <dbReference type="ARBA" id="ARBA00007367"/>
    </source>
</evidence>
<feature type="non-terminal residue" evidence="10">
    <location>
        <position position="1"/>
    </location>
</feature>
<feature type="domain" description="Cation/H+ exchanger transmembrane" evidence="9">
    <location>
        <begin position="130"/>
        <end position="251"/>
    </location>
</feature>
<evidence type="ECO:0000256" key="3">
    <source>
        <dbReference type="ARBA" id="ARBA00022692"/>
    </source>
</evidence>
<evidence type="ECO:0000313" key="11">
    <source>
        <dbReference type="Proteomes" id="UP001626550"/>
    </source>
</evidence>
<evidence type="ECO:0000256" key="8">
    <source>
        <dbReference type="SAM" id="Phobius"/>
    </source>
</evidence>
<feature type="compositionally biased region" description="Polar residues" evidence="7">
    <location>
        <begin position="269"/>
        <end position="281"/>
    </location>
</feature>
<evidence type="ECO:0000256" key="1">
    <source>
        <dbReference type="ARBA" id="ARBA00004141"/>
    </source>
</evidence>
<dbReference type="Proteomes" id="UP001626550">
    <property type="component" value="Unassembled WGS sequence"/>
</dbReference>
<keyword evidence="4 8" id="KW-1133">Transmembrane helix</keyword>
<protein>
    <submittedName>
        <fullName evidence="10">Sodium/hydrogen exchanger 9B2</fullName>
    </submittedName>
</protein>
<dbReference type="PANTHER" id="PTHR31102:SF1">
    <property type="entry name" value="CATION_H+ EXCHANGER DOMAIN-CONTAINING PROTEIN"/>
    <property type="match status" value="1"/>
</dbReference>
<dbReference type="AlphaFoldDB" id="A0ABD2PVA8"/>
<comment type="subcellular location">
    <subcellularLocation>
        <location evidence="1">Membrane</location>
        <topology evidence="1">Multi-pass membrane protein</topology>
    </subcellularLocation>
</comment>
<evidence type="ECO:0000256" key="6">
    <source>
        <dbReference type="SAM" id="Coils"/>
    </source>
</evidence>
<keyword evidence="3 8" id="KW-0812">Transmembrane</keyword>
<name>A0ABD2PVA8_9PLAT</name>
<dbReference type="GO" id="GO:0016020">
    <property type="term" value="C:membrane"/>
    <property type="evidence" value="ECO:0007669"/>
    <property type="project" value="UniProtKB-SubCell"/>
</dbReference>
<feature type="compositionally biased region" description="Polar residues" evidence="7">
    <location>
        <begin position="40"/>
        <end position="49"/>
    </location>
</feature>
<accession>A0ABD2PVA8</accession>
<feature type="transmembrane region" description="Helical" evidence="8">
    <location>
        <begin position="163"/>
        <end position="182"/>
    </location>
</feature>
<keyword evidence="6" id="KW-0175">Coiled coil</keyword>
<reference evidence="10 11" key="1">
    <citation type="submission" date="2024-11" db="EMBL/GenBank/DDBJ databases">
        <title>Adaptive evolution of stress response genes in parasites aligns with host niche diversity.</title>
        <authorList>
            <person name="Hahn C."/>
            <person name="Resl P."/>
        </authorList>
    </citation>
    <scope>NUCLEOTIDE SEQUENCE [LARGE SCALE GENOMIC DNA]</scope>
    <source>
        <strain evidence="10">EGGRZ-B1_66</strain>
        <tissue evidence="10">Body</tissue>
    </source>
</reference>
<evidence type="ECO:0000256" key="5">
    <source>
        <dbReference type="ARBA" id="ARBA00023136"/>
    </source>
</evidence>
<feature type="transmembrane region" description="Helical" evidence="8">
    <location>
        <begin position="237"/>
        <end position="260"/>
    </location>
</feature>
<keyword evidence="5 8" id="KW-0472">Membrane</keyword>
<organism evidence="10 11">
    <name type="scientific">Cichlidogyrus casuarinus</name>
    <dbReference type="NCBI Taxonomy" id="1844966"/>
    <lineage>
        <taxon>Eukaryota</taxon>
        <taxon>Metazoa</taxon>
        <taxon>Spiralia</taxon>
        <taxon>Lophotrochozoa</taxon>
        <taxon>Platyhelminthes</taxon>
        <taxon>Monogenea</taxon>
        <taxon>Monopisthocotylea</taxon>
        <taxon>Dactylogyridea</taxon>
        <taxon>Ancyrocephalidae</taxon>
        <taxon>Cichlidogyrus</taxon>
    </lineage>
</organism>
<evidence type="ECO:0000256" key="4">
    <source>
        <dbReference type="ARBA" id="ARBA00022989"/>
    </source>
</evidence>
<comment type="similarity">
    <text evidence="2">Belongs to the monovalent cation:proton antiporter 1 (CPA1) transporter (TC 2.A.36) family.</text>
</comment>
<dbReference type="PANTHER" id="PTHR31102">
    <property type="match status" value="1"/>
</dbReference>
<feature type="coiled-coil region" evidence="6">
    <location>
        <begin position="77"/>
        <end position="104"/>
    </location>
</feature>
<gene>
    <name evidence="10" type="primary">SLC9B2_6</name>
    <name evidence="10" type="ORF">Ciccas_010026</name>
</gene>
<comment type="caution">
    <text evidence="10">The sequence shown here is derived from an EMBL/GenBank/DDBJ whole genome shotgun (WGS) entry which is preliminary data.</text>
</comment>